<dbReference type="Pfam" id="PF14907">
    <property type="entry name" value="NTP_transf_5"/>
    <property type="match status" value="1"/>
</dbReference>
<evidence type="ECO:0000313" key="2">
    <source>
        <dbReference type="Proteomes" id="UP000248795"/>
    </source>
</evidence>
<reference evidence="2" key="1">
    <citation type="submission" date="2018-06" db="EMBL/GenBank/DDBJ databases">
        <title>Aestuariibacter litoralis strain KCTC 52945T.</title>
        <authorList>
            <person name="Li X."/>
            <person name="Salam N."/>
            <person name="Li J.-L."/>
            <person name="Chen Y.-M."/>
            <person name="Yang Z.-W."/>
            <person name="Zhang L.-Y."/>
            <person name="Han M.-X."/>
            <person name="Xiao M."/>
            <person name="Li W.-J."/>
        </authorList>
    </citation>
    <scope>NUCLEOTIDE SEQUENCE [LARGE SCALE GENOMIC DNA]</scope>
    <source>
        <strain evidence="2">KCTC 52945</strain>
    </source>
</reference>
<name>A0A2W2ARG0_9HYPH</name>
<protein>
    <recommendedName>
        <fullName evidence="3">Nucleotidyltransferase family protein</fullName>
    </recommendedName>
</protein>
<sequence>MSDETAGTRALLTSFLGGPGSDSGWSLLAPRIHAPDDLSPLERTLLPLAFERWRQDGRAIDSMHVLRGIHRKTVVRNRLFLLESARSLAALRAAGVDALVFKSGGLLGRLLPDTGLRPIADIDLWVRPSQIRAATRALGTAGASPGEDHAVTIEIASGLQLDLHSLPSHIHTSRLATAASAEALFDSAWAQREDGALSAADLLYFSFLNPLYSHPPGGARAAFALLELAAALGALPVTDDVLQGVLRRVQDDGSAAVFLEHASWLGPGVSPAIDRFIATAVQPAATPHDIELALRLSRQARNTAGLSVHQRWLRTHARGEALASRRMPGGTPATYSGVARHFLGVMRRNPRMLLVWAGRPSSWRRLWHIGRHVAGADS</sequence>
<keyword evidence="2" id="KW-1185">Reference proteome</keyword>
<gene>
    <name evidence="1" type="ORF">DK847_05665</name>
</gene>
<dbReference type="RefSeq" id="WP_111196715.1">
    <property type="nucleotide sequence ID" value="NZ_QKVK01000002.1"/>
</dbReference>
<evidence type="ECO:0000313" key="1">
    <source>
        <dbReference type="EMBL" id="PZF77915.1"/>
    </source>
</evidence>
<dbReference type="AlphaFoldDB" id="A0A2W2ARG0"/>
<proteinExistence type="predicted"/>
<evidence type="ECO:0008006" key="3">
    <source>
        <dbReference type="Google" id="ProtNLM"/>
    </source>
</evidence>
<dbReference type="EMBL" id="QKVK01000002">
    <property type="protein sequence ID" value="PZF77915.1"/>
    <property type="molecule type" value="Genomic_DNA"/>
</dbReference>
<dbReference type="InterPro" id="IPR039498">
    <property type="entry name" value="NTP_transf_5"/>
</dbReference>
<comment type="caution">
    <text evidence="1">The sequence shown here is derived from an EMBL/GenBank/DDBJ whole genome shotgun (WGS) entry which is preliminary data.</text>
</comment>
<organism evidence="1 2">
    <name type="scientific">Aestuariivirga litoralis</name>
    <dbReference type="NCBI Taxonomy" id="2650924"/>
    <lineage>
        <taxon>Bacteria</taxon>
        <taxon>Pseudomonadati</taxon>
        <taxon>Pseudomonadota</taxon>
        <taxon>Alphaproteobacteria</taxon>
        <taxon>Hyphomicrobiales</taxon>
        <taxon>Aestuariivirgaceae</taxon>
        <taxon>Aestuariivirga</taxon>
    </lineage>
</organism>
<accession>A0A2W2ARG0</accession>
<dbReference type="Proteomes" id="UP000248795">
    <property type="component" value="Unassembled WGS sequence"/>
</dbReference>